<proteinExistence type="predicted"/>
<evidence type="ECO:0000256" key="1">
    <source>
        <dbReference type="ARBA" id="ARBA00023015"/>
    </source>
</evidence>
<dbReference type="PANTHER" id="PTHR30204:SF92">
    <property type="entry name" value="HTH-TYPE TRANSCRIPTIONAL REGULATOR ZNTR"/>
    <property type="match status" value="1"/>
</dbReference>
<dbReference type="SUPFAM" id="SSF46955">
    <property type="entry name" value="Putative DNA-binding domain"/>
    <property type="match status" value="1"/>
</dbReference>
<dbReference type="Gene3D" id="1.10.1660.10">
    <property type="match status" value="1"/>
</dbReference>
<name>A0A1H6HK98_MAGFU</name>
<dbReference type="CDD" id="cd04785">
    <property type="entry name" value="HTH_CadR-PbrR-like"/>
    <property type="match status" value="1"/>
</dbReference>
<dbReference type="PRINTS" id="PR00040">
    <property type="entry name" value="HTHMERR"/>
</dbReference>
<evidence type="ECO:0000259" key="4">
    <source>
        <dbReference type="PROSITE" id="PS50937"/>
    </source>
</evidence>
<evidence type="ECO:0000313" key="5">
    <source>
        <dbReference type="EMBL" id="SEH35886.1"/>
    </source>
</evidence>
<evidence type="ECO:0000313" key="6">
    <source>
        <dbReference type="Proteomes" id="UP000182983"/>
    </source>
</evidence>
<dbReference type="Pfam" id="PF00376">
    <property type="entry name" value="MerR"/>
    <property type="match status" value="1"/>
</dbReference>
<dbReference type="InterPro" id="IPR009061">
    <property type="entry name" value="DNA-bd_dom_put_sf"/>
</dbReference>
<dbReference type="GO" id="GO:0003700">
    <property type="term" value="F:DNA-binding transcription factor activity"/>
    <property type="evidence" value="ECO:0007669"/>
    <property type="project" value="InterPro"/>
</dbReference>
<gene>
    <name evidence="5" type="ORF">SAMN04244559_01860</name>
</gene>
<dbReference type="Proteomes" id="UP000182983">
    <property type="component" value="Unassembled WGS sequence"/>
</dbReference>
<dbReference type="RefSeq" id="WP_074767835.1">
    <property type="nucleotide sequence ID" value="NZ_FNWO01000006.1"/>
</dbReference>
<dbReference type="PROSITE" id="PS50937">
    <property type="entry name" value="HTH_MERR_2"/>
    <property type="match status" value="1"/>
</dbReference>
<dbReference type="EMBL" id="FNWO01000006">
    <property type="protein sequence ID" value="SEH35886.1"/>
    <property type="molecule type" value="Genomic_DNA"/>
</dbReference>
<keyword evidence="3" id="KW-0804">Transcription</keyword>
<dbReference type="Pfam" id="PF09278">
    <property type="entry name" value="MerR-DNA-bind"/>
    <property type="match status" value="1"/>
</dbReference>
<keyword evidence="1" id="KW-0805">Transcription regulation</keyword>
<dbReference type="SMART" id="SM00422">
    <property type="entry name" value="HTH_MERR"/>
    <property type="match status" value="1"/>
</dbReference>
<keyword evidence="2" id="KW-0238">DNA-binding</keyword>
<feature type="domain" description="HTH merR-type" evidence="4">
    <location>
        <begin position="9"/>
        <end position="75"/>
    </location>
</feature>
<organism evidence="5 6">
    <name type="scientific">Magnetospirillum fulvum</name>
    <name type="common">Rhodospirillum fulvum</name>
    <dbReference type="NCBI Taxonomy" id="1082"/>
    <lineage>
        <taxon>Bacteria</taxon>
        <taxon>Pseudomonadati</taxon>
        <taxon>Pseudomonadota</taxon>
        <taxon>Alphaproteobacteria</taxon>
        <taxon>Rhodospirillales</taxon>
        <taxon>Rhodospirillaceae</taxon>
        <taxon>Magnetospirillum</taxon>
    </lineage>
</organism>
<keyword evidence="6" id="KW-1185">Reference proteome</keyword>
<dbReference type="InterPro" id="IPR047057">
    <property type="entry name" value="MerR_fam"/>
</dbReference>
<sequence>MAEIIGRGIGALSRQAGVKIETIRYYERIGLLPVPDRTPAGYRQYGAEHLRRLSFIRNGRTLGFSIEDIRALLGLAEQPGQRCADADRLASAHLAEVERKIAELERLRDALRAIGGCCADRVAECRIIDALTR</sequence>
<protein>
    <submittedName>
        <fullName evidence="5">Transcriptional regulator, MerR family</fullName>
    </submittedName>
</protein>
<dbReference type="GO" id="GO:0003677">
    <property type="term" value="F:DNA binding"/>
    <property type="evidence" value="ECO:0007669"/>
    <property type="project" value="UniProtKB-KW"/>
</dbReference>
<dbReference type="AlphaFoldDB" id="A0A1H6HK98"/>
<dbReference type="InterPro" id="IPR015358">
    <property type="entry name" value="Tscrpt_reg_MerR_DNA-bd"/>
</dbReference>
<evidence type="ECO:0000256" key="2">
    <source>
        <dbReference type="ARBA" id="ARBA00023125"/>
    </source>
</evidence>
<evidence type="ECO:0000256" key="3">
    <source>
        <dbReference type="ARBA" id="ARBA00023163"/>
    </source>
</evidence>
<dbReference type="PANTHER" id="PTHR30204">
    <property type="entry name" value="REDOX-CYCLING DRUG-SENSING TRANSCRIPTIONAL ACTIVATOR SOXR"/>
    <property type="match status" value="1"/>
</dbReference>
<dbReference type="InterPro" id="IPR000551">
    <property type="entry name" value="MerR-type_HTH_dom"/>
</dbReference>
<reference evidence="6" key="1">
    <citation type="submission" date="2016-10" db="EMBL/GenBank/DDBJ databases">
        <authorList>
            <person name="Varghese N."/>
            <person name="Submissions S."/>
        </authorList>
    </citation>
    <scope>NUCLEOTIDE SEQUENCE [LARGE SCALE GENOMIC DNA]</scope>
    <source>
        <strain evidence="6">DSM 13234</strain>
    </source>
</reference>
<accession>A0A1H6HK98</accession>
<dbReference type="PROSITE" id="PS00552">
    <property type="entry name" value="HTH_MERR_1"/>
    <property type="match status" value="1"/>
</dbReference>